<dbReference type="EMBL" id="CP090175">
    <property type="protein sequence ID" value="UJO25333.1"/>
    <property type="molecule type" value="Genomic_DNA"/>
</dbReference>
<proteinExistence type="predicted"/>
<organism evidence="2 3">
    <name type="scientific">Passalora fulva</name>
    <name type="common">Tomato leaf mold</name>
    <name type="synonym">Cladosporium fulvum</name>
    <dbReference type="NCBI Taxonomy" id="5499"/>
    <lineage>
        <taxon>Eukaryota</taxon>
        <taxon>Fungi</taxon>
        <taxon>Dikarya</taxon>
        <taxon>Ascomycota</taxon>
        <taxon>Pezizomycotina</taxon>
        <taxon>Dothideomycetes</taxon>
        <taxon>Dothideomycetidae</taxon>
        <taxon>Mycosphaerellales</taxon>
        <taxon>Mycosphaerellaceae</taxon>
        <taxon>Fulvia</taxon>
    </lineage>
</organism>
<dbReference type="GeneID" id="71994198"/>
<dbReference type="Gene3D" id="3.30.70.100">
    <property type="match status" value="1"/>
</dbReference>
<gene>
    <name evidence="2" type="ORF">CLAFUR5_14320</name>
</gene>
<dbReference type="RefSeq" id="XP_047769699.1">
    <property type="nucleotide sequence ID" value="XM_047913468.1"/>
</dbReference>
<dbReference type="SUPFAM" id="SSF54909">
    <property type="entry name" value="Dimeric alpha+beta barrel"/>
    <property type="match status" value="1"/>
</dbReference>
<evidence type="ECO:0000259" key="1">
    <source>
        <dbReference type="Pfam" id="PF07978"/>
    </source>
</evidence>
<reference evidence="2" key="1">
    <citation type="submission" date="2021-12" db="EMBL/GenBank/DDBJ databases">
        <authorList>
            <person name="Zaccaron A."/>
            <person name="Stergiopoulos I."/>
        </authorList>
    </citation>
    <scope>NUCLEOTIDE SEQUENCE</scope>
    <source>
        <strain evidence="2">Race5_Kim</strain>
    </source>
</reference>
<accession>A0A9Q8PMU4</accession>
<dbReference type="Pfam" id="PF07978">
    <property type="entry name" value="NIPSNAP"/>
    <property type="match status" value="1"/>
</dbReference>
<dbReference type="Proteomes" id="UP000756132">
    <property type="component" value="Chromosome 13"/>
</dbReference>
<dbReference type="KEGG" id="ffu:CLAFUR5_14320"/>
<dbReference type="InterPro" id="IPR012577">
    <property type="entry name" value="NIPSNAP"/>
</dbReference>
<evidence type="ECO:0000313" key="3">
    <source>
        <dbReference type="Proteomes" id="UP000756132"/>
    </source>
</evidence>
<keyword evidence="3" id="KW-1185">Reference proteome</keyword>
<protein>
    <recommendedName>
        <fullName evidence="1">NIPSNAP domain-containing protein</fullName>
    </recommendedName>
</protein>
<sequence length="111" mass="12494">MATYELRVYTAVPGKMPALLSRFENETLKIWEGLGIRQLGFWTTLVGPNSNELTYILVWDSLSERERKVNAFAADAEWIETRAKTEREAGGAIVEKIANLFLSPTGFSALR</sequence>
<dbReference type="OrthoDB" id="3850374at2759"/>
<dbReference type="AlphaFoldDB" id="A0A9Q8PMU4"/>
<name>A0A9Q8PMU4_PASFU</name>
<dbReference type="InterPro" id="IPR011008">
    <property type="entry name" value="Dimeric_a/b-barrel"/>
</dbReference>
<evidence type="ECO:0000313" key="2">
    <source>
        <dbReference type="EMBL" id="UJO25333.1"/>
    </source>
</evidence>
<reference evidence="2" key="2">
    <citation type="journal article" date="2022" name="Microb. Genom.">
        <title>A chromosome-scale genome assembly of the tomato pathogen Cladosporium fulvum reveals a compartmentalized genome architecture and the presence of a dispensable chromosome.</title>
        <authorList>
            <person name="Zaccaron A.Z."/>
            <person name="Chen L.H."/>
            <person name="Samaras A."/>
            <person name="Stergiopoulos I."/>
        </authorList>
    </citation>
    <scope>NUCLEOTIDE SEQUENCE</scope>
    <source>
        <strain evidence="2">Race5_Kim</strain>
    </source>
</reference>
<feature type="domain" description="NIPSNAP" evidence="1">
    <location>
        <begin position="4"/>
        <end position="108"/>
    </location>
</feature>